<feature type="non-terminal residue" evidence="1">
    <location>
        <position position="1"/>
    </location>
</feature>
<comment type="caution">
    <text evidence="1">The sequence shown here is derived from an EMBL/GenBank/DDBJ whole genome shotgun (WGS) entry which is preliminary data.</text>
</comment>
<keyword evidence="2" id="KW-1185">Reference proteome</keyword>
<reference evidence="1" key="1">
    <citation type="submission" date="2021-02" db="EMBL/GenBank/DDBJ databases">
        <authorList>
            <person name="Dougan E. K."/>
            <person name="Rhodes N."/>
            <person name="Thang M."/>
            <person name="Chan C."/>
        </authorList>
    </citation>
    <scope>NUCLEOTIDE SEQUENCE</scope>
</reference>
<accession>A0A813F2S4</accession>
<dbReference type="AlphaFoldDB" id="A0A813F2S4"/>
<evidence type="ECO:0000313" key="2">
    <source>
        <dbReference type="Proteomes" id="UP000654075"/>
    </source>
</evidence>
<dbReference type="Proteomes" id="UP000654075">
    <property type="component" value="Unassembled WGS sequence"/>
</dbReference>
<feature type="non-terminal residue" evidence="1">
    <location>
        <position position="134"/>
    </location>
</feature>
<proteinExistence type="predicted"/>
<dbReference type="EMBL" id="CAJNNV010021563">
    <property type="protein sequence ID" value="CAE8607455.1"/>
    <property type="molecule type" value="Genomic_DNA"/>
</dbReference>
<organism evidence="1 2">
    <name type="scientific">Polarella glacialis</name>
    <name type="common">Dinoflagellate</name>
    <dbReference type="NCBI Taxonomy" id="89957"/>
    <lineage>
        <taxon>Eukaryota</taxon>
        <taxon>Sar</taxon>
        <taxon>Alveolata</taxon>
        <taxon>Dinophyceae</taxon>
        <taxon>Suessiales</taxon>
        <taxon>Suessiaceae</taxon>
        <taxon>Polarella</taxon>
    </lineage>
</organism>
<dbReference type="OrthoDB" id="10262844at2759"/>
<name>A0A813F2S4_POLGL</name>
<sequence length="134" mass="14933">APTQDGLYGMMPTSFSVWYPLGKFCLLLVEVEDGSLDDFPEKFAESKQALGNEEFRILPMGIKKWTKQIESLEWVPGNCLPPEPKFEVSDLLGNMLKVSRFAEFLSGKLDAAETWPKAAYVASVRQDNGKGKGK</sequence>
<gene>
    <name evidence="1" type="ORF">PGLA1383_LOCUS25387</name>
</gene>
<protein>
    <submittedName>
        <fullName evidence="1">Uncharacterized protein</fullName>
    </submittedName>
</protein>
<evidence type="ECO:0000313" key="1">
    <source>
        <dbReference type="EMBL" id="CAE8607455.1"/>
    </source>
</evidence>